<evidence type="ECO:0000256" key="1">
    <source>
        <dbReference type="ARBA" id="ARBA00010807"/>
    </source>
</evidence>
<feature type="region of interest" description="Disordered" evidence="3">
    <location>
        <begin position="1"/>
        <end position="25"/>
    </location>
</feature>
<dbReference type="Pfam" id="PF15268">
    <property type="entry name" value="Dapper"/>
    <property type="match status" value="1"/>
</dbReference>
<dbReference type="STRING" id="127582.A0A2Y9D6Z9"/>
<evidence type="ECO:0000313" key="4">
    <source>
        <dbReference type="Proteomes" id="UP000248480"/>
    </source>
</evidence>
<dbReference type="InterPro" id="IPR024843">
    <property type="entry name" value="Dapper"/>
</dbReference>
<keyword evidence="2" id="KW-0175">Coiled coil</keyword>
<dbReference type="GO" id="GO:1900108">
    <property type="term" value="P:negative regulation of nodal signaling pathway"/>
    <property type="evidence" value="ECO:0007669"/>
    <property type="project" value="TreeGrafter"/>
</dbReference>
<dbReference type="CTD" id="168002"/>
<evidence type="ECO:0000313" key="5">
    <source>
        <dbReference type="RefSeq" id="XP_004368991.1"/>
    </source>
</evidence>
<dbReference type="GO" id="GO:0005737">
    <property type="term" value="C:cytoplasm"/>
    <property type="evidence" value="ECO:0007669"/>
    <property type="project" value="TreeGrafter"/>
</dbReference>
<dbReference type="PANTHER" id="PTHR15919:SF13">
    <property type="entry name" value="DAPPER HOMOLOG 2"/>
    <property type="match status" value="1"/>
</dbReference>
<evidence type="ECO:0000256" key="3">
    <source>
        <dbReference type="SAM" id="MobiDB-lite"/>
    </source>
</evidence>
<evidence type="ECO:0000256" key="2">
    <source>
        <dbReference type="ARBA" id="ARBA00023054"/>
    </source>
</evidence>
<gene>
    <name evidence="5" type="primary">DACT2</name>
</gene>
<feature type="compositionally biased region" description="Polar residues" evidence="3">
    <location>
        <begin position="426"/>
        <end position="449"/>
    </location>
</feature>
<feature type="region of interest" description="Disordered" evidence="3">
    <location>
        <begin position="424"/>
        <end position="460"/>
    </location>
</feature>
<organism evidence="4 5">
    <name type="scientific">Trichechus manatus latirostris</name>
    <name type="common">Florida manatee</name>
    <dbReference type="NCBI Taxonomy" id="127582"/>
    <lineage>
        <taxon>Eukaryota</taxon>
        <taxon>Metazoa</taxon>
        <taxon>Chordata</taxon>
        <taxon>Craniata</taxon>
        <taxon>Vertebrata</taxon>
        <taxon>Euteleostomi</taxon>
        <taxon>Mammalia</taxon>
        <taxon>Eutheria</taxon>
        <taxon>Afrotheria</taxon>
        <taxon>Sirenia</taxon>
        <taxon>Trichechidae</taxon>
        <taxon>Trichechus</taxon>
    </lineage>
</organism>
<dbReference type="GeneID" id="101359153"/>
<sequence length="826" mass="87374">MPERLQNSPAPRPRRIAGGLGKALPHPAVLFTSPSGVPGAMLAFRLDHLSDKDRVFSGGGPGRAVDPRPGERRPQSARTPPSPHLSCIPANLGARLAEGGDGSARRGRALAALKEQLSRLRQQDLGLKTHLDQLDQQISELQLDVCKGASELPDSDSRPSSGFYELSDAASCSRSTSCASVCSESVSSSRGSLLPGAQRPTARLGEYRPRSADETTVHMAPPQRPRLAEGRAEGTSGAWGRFRPRPVSTGDLERVVPTVVGPQRAGTDAWSSSPLSRGVPILPHVVDPKYQSDLVSRSGKEVYPYPSPLHAVALQSPLFTLTEETPQAGGSSKPPRNPSPGSVGVSSIRTRPIPEASPAGAYINKLLRGTRGRGGPLRGGVGERATPRCGASSAQQACSGQSVAREGRLEKLVCSLDNKEVEGVTQMGSTHGGSPTQPGSVSLVDTQQPAGLPEDSVPSENCTLGKTAWGPPLLEQEQDAPTCPQAGPPHPTSHYWDDKADLPCGKRGTKSPSVLWGQLVHTPFAATPEAYPTRLKTGSPRVKATKVKRRTSNRALRFGREGPRFPERQWGAHLVPWLPAKWEPSHRPHGDGHLGGRAAMAGEAPGRSCSETSLYPVRFLVPLVAAQRESHRASAQALYPLGAAPLGMAAGGWARRKQRRWLSSVEISARARPAGLPAHPGLGLHRPPGRRAEGPRGRPPLSRPGPCARGESQHSESSAECASVLHSTIAETSEDEGDSDHTANRFGDGESSDSEAETGCSLAPGQGTAGPGEPTRPPPAAPQLLRASSGPRPSPGPRLCHVKASRALKKKIRRFQPASLRVMTMV</sequence>
<proteinExistence type="inferred from homology"/>
<feature type="compositionally biased region" description="Gly residues" evidence="3">
    <location>
        <begin position="372"/>
        <end position="382"/>
    </location>
</feature>
<dbReference type="OrthoDB" id="9950432at2759"/>
<feature type="region of interest" description="Disordered" evidence="3">
    <location>
        <begin position="324"/>
        <end position="392"/>
    </location>
</feature>
<feature type="compositionally biased region" description="Basic and acidic residues" evidence="3">
    <location>
        <begin position="205"/>
        <end position="216"/>
    </location>
</feature>
<dbReference type="AlphaFoldDB" id="A0A2Y9D6Z9"/>
<dbReference type="KEGG" id="tmu:101359153"/>
<dbReference type="RefSeq" id="XP_004368991.1">
    <property type="nucleotide sequence ID" value="XM_004368934.1"/>
</dbReference>
<feature type="compositionally biased region" description="Low complexity" evidence="3">
    <location>
        <begin position="782"/>
        <end position="791"/>
    </location>
</feature>
<dbReference type="InParanoid" id="A0A2Y9D6Z9"/>
<reference evidence="5" key="1">
    <citation type="submission" date="2025-08" db="UniProtKB">
        <authorList>
            <consortium name="RefSeq"/>
        </authorList>
    </citation>
    <scope>IDENTIFICATION</scope>
</reference>
<keyword evidence="4" id="KW-1185">Reference proteome</keyword>
<name>A0A2Y9D6Z9_TRIMA</name>
<protein>
    <submittedName>
        <fullName evidence="5">Dapper homolog 2</fullName>
    </submittedName>
</protein>
<dbReference type="FunCoup" id="A0A2Y9D6Z9">
    <property type="interactions" value="272"/>
</dbReference>
<feature type="compositionally biased region" description="Polar residues" evidence="3">
    <location>
        <begin position="715"/>
        <end position="731"/>
    </location>
</feature>
<comment type="similarity">
    <text evidence="1">Belongs to the dapper family.</text>
</comment>
<dbReference type="PANTHER" id="PTHR15919">
    <property type="entry name" value="DAPPER-RELATED"/>
    <property type="match status" value="1"/>
</dbReference>
<dbReference type="Proteomes" id="UP000248480">
    <property type="component" value="Unplaced"/>
</dbReference>
<feature type="region of interest" description="Disordered" evidence="3">
    <location>
        <begin position="187"/>
        <end position="250"/>
    </location>
</feature>
<accession>A0A2Y9D6Z9</accession>
<feature type="compositionally biased region" description="Basic and acidic residues" evidence="3">
    <location>
        <begin position="65"/>
        <end position="74"/>
    </location>
</feature>
<feature type="region of interest" description="Disordered" evidence="3">
    <location>
        <begin position="672"/>
        <end position="805"/>
    </location>
</feature>
<feature type="region of interest" description="Disordered" evidence="3">
    <location>
        <begin position="52"/>
        <end position="86"/>
    </location>
</feature>